<dbReference type="RefSeq" id="WP_321551086.1">
    <property type="nucleotide sequence ID" value="NZ_JAXIVS010000019.1"/>
</dbReference>
<dbReference type="PROSITE" id="PS50885">
    <property type="entry name" value="HAMP"/>
    <property type="match status" value="1"/>
</dbReference>
<evidence type="ECO:0000256" key="4">
    <source>
        <dbReference type="SAM" id="Phobius"/>
    </source>
</evidence>
<evidence type="ECO:0000256" key="1">
    <source>
        <dbReference type="ARBA" id="ARBA00022500"/>
    </source>
</evidence>
<keyword evidence="3" id="KW-0807">Transducer</keyword>
<sequence length="608" mass="65879">MVRRLKLFWKLALIALLIPVSVIAMTLVALGGTGTLKSEYETLYSFMLLPILGLEEGNLHREALAGDLRLLARATSLTEEERGTLVKRAREHDVALSAVMARYKREWQSTLDPEFTETLEELDQQKLQEEELAALTLFEVAYAGFQPVRERVLNNTPVDVAQLEESLGRLEASVTKLMALHRQFAALSNQSAQSSMFWMRLFLPLLGLALSSAGIAVAWKLSRIIVEPISRLTRMTARLARGELELLEEGEQALPVDPQTQDEAAQLLRATLEMVRSLQQMVATAVSIAHGDLMVRVEPRSEKDALGKALAEMVTRLTQVVAEVRAGASSLATASAMLASSSQTLAQGTNEQATAIQENTQTLKEISVSVQRNTESCKKMEEMARVGALNAEASGQAVGQTVAAMRRISTNVSLIEELAHQTNMLALNAAIEAIRAGEHGKGFSVVAGEVRRLAERSKSAVREIGELAMSSMGVADQSGRLLRDLVPSIHRTAQLVTEVAGSTREQSTSVELMNHAMIHVEHATQGNARSAEELASAAAELASQANALQRLTGFFRVGFSDELLVQLPPLAVELPPMMPPPPAEPVVATVEAAPSSAASGEGDFDRFR</sequence>
<comment type="caution">
    <text evidence="7">The sequence shown here is derived from an EMBL/GenBank/DDBJ whole genome shotgun (WGS) entry which is preliminary data.</text>
</comment>
<organism evidence="7 8">
    <name type="scientific">Hyalangium rubrum</name>
    <dbReference type="NCBI Taxonomy" id="3103134"/>
    <lineage>
        <taxon>Bacteria</taxon>
        <taxon>Pseudomonadati</taxon>
        <taxon>Myxococcota</taxon>
        <taxon>Myxococcia</taxon>
        <taxon>Myxococcales</taxon>
        <taxon>Cystobacterineae</taxon>
        <taxon>Archangiaceae</taxon>
        <taxon>Hyalangium</taxon>
    </lineage>
</organism>
<dbReference type="Gene3D" id="1.10.287.950">
    <property type="entry name" value="Methyl-accepting chemotaxis protein"/>
    <property type="match status" value="1"/>
</dbReference>
<reference evidence="7 8" key="1">
    <citation type="submission" date="2023-12" db="EMBL/GenBank/DDBJ databases">
        <title>the genome sequence of Hyalangium sp. s54d21.</title>
        <authorList>
            <person name="Zhang X."/>
        </authorList>
    </citation>
    <scope>NUCLEOTIDE SEQUENCE [LARGE SCALE GENOMIC DNA]</scope>
    <source>
        <strain evidence="8">s54d21</strain>
    </source>
</reference>
<gene>
    <name evidence="7" type="ORF">SYV04_38680</name>
</gene>
<dbReference type="Proteomes" id="UP001291309">
    <property type="component" value="Unassembled WGS sequence"/>
</dbReference>
<protein>
    <submittedName>
        <fullName evidence="7">Methyl-accepting chemotaxis protein</fullName>
    </submittedName>
</protein>
<evidence type="ECO:0000259" key="6">
    <source>
        <dbReference type="PROSITE" id="PS50885"/>
    </source>
</evidence>
<dbReference type="SUPFAM" id="SSF58104">
    <property type="entry name" value="Methyl-accepting chemotaxis protein (MCP) signaling domain"/>
    <property type="match status" value="1"/>
</dbReference>
<keyword evidence="4" id="KW-0812">Transmembrane</keyword>
<feature type="transmembrane region" description="Helical" evidence="4">
    <location>
        <begin position="7"/>
        <end position="30"/>
    </location>
</feature>
<evidence type="ECO:0000256" key="3">
    <source>
        <dbReference type="PROSITE-ProRule" id="PRU00284"/>
    </source>
</evidence>
<dbReference type="PANTHER" id="PTHR43531">
    <property type="entry name" value="PROTEIN ICFG"/>
    <property type="match status" value="1"/>
</dbReference>
<keyword evidence="4" id="KW-1133">Transmembrane helix</keyword>
<keyword evidence="1" id="KW-0145">Chemotaxis</keyword>
<dbReference type="SMART" id="SM00283">
    <property type="entry name" value="MA"/>
    <property type="match status" value="1"/>
</dbReference>
<dbReference type="CDD" id="cd06225">
    <property type="entry name" value="HAMP"/>
    <property type="match status" value="1"/>
</dbReference>
<keyword evidence="8" id="KW-1185">Reference proteome</keyword>
<evidence type="ECO:0000259" key="5">
    <source>
        <dbReference type="PROSITE" id="PS50111"/>
    </source>
</evidence>
<dbReference type="SMART" id="SM00304">
    <property type="entry name" value="HAMP"/>
    <property type="match status" value="1"/>
</dbReference>
<dbReference type="PROSITE" id="PS50111">
    <property type="entry name" value="CHEMOTAXIS_TRANSDUC_2"/>
    <property type="match status" value="1"/>
</dbReference>
<keyword evidence="4" id="KW-0472">Membrane</keyword>
<dbReference type="EMBL" id="JAXIVS010000019">
    <property type="protein sequence ID" value="MDY7232379.1"/>
    <property type="molecule type" value="Genomic_DNA"/>
</dbReference>
<proteinExistence type="inferred from homology"/>
<name>A0ABU5HHM0_9BACT</name>
<dbReference type="InterPro" id="IPR051310">
    <property type="entry name" value="MCP_chemotaxis"/>
</dbReference>
<accession>A0ABU5HHM0</accession>
<dbReference type="Pfam" id="PF00015">
    <property type="entry name" value="MCPsignal"/>
    <property type="match status" value="1"/>
</dbReference>
<evidence type="ECO:0000256" key="2">
    <source>
        <dbReference type="ARBA" id="ARBA00029447"/>
    </source>
</evidence>
<feature type="domain" description="Methyl-accepting transducer" evidence="5">
    <location>
        <begin position="320"/>
        <end position="542"/>
    </location>
</feature>
<dbReference type="InterPro" id="IPR003660">
    <property type="entry name" value="HAMP_dom"/>
</dbReference>
<dbReference type="InterPro" id="IPR004089">
    <property type="entry name" value="MCPsignal_dom"/>
</dbReference>
<feature type="domain" description="HAMP" evidence="6">
    <location>
        <begin position="223"/>
        <end position="283"/>
    </location>
</feature>
<comment type="similarity">
    <text evidence="2">Belongs to the methyl-accepting chemotaxis (MCP) protein family.</text>
</comment>
<evidence type="ECO:0000313" key="8">
    <source>
        <dbReference type="Proteomes" id="UP001291309"/>
    </source>
</evidence>
<dbReference type="PANTHER" id="PTHR43531:SF11">
    <property type="entry name" value="METHYL-ACCEPTING CHEMOTAXIS PROTEIN 3"/>
    <property type="match status" value="1"/>
</dbReference>
<dbReference type="Gene3D" id="1.10.8.500">
    <property type="entry name" value="HAMP domain in histidine kinase"/>
    <property type="match status" value="1"/>
</dbReference>
<evidence type="ECO:0000313" key="7">
    <source>
        <dbReference type="EMBL" id="MDY7232379.1"/>
    </source>
</evidence>